<evidence type="ECO:0000256" key="5">
    <source>
        <dbReference type="ARBA" id="ARBA00023242"/>
    </source>
</evidence>
<dbReference type="CDD" id="cd00067">
    <property type="entry name" value="GAL4"/>
    <property type="match status" value="1"/>
</dbReference>
<evidence type="ECO:0000256" key="6">
    <source>
        <dbReference type="SAM" id="MobiDB-lite"/>
    </source>
</evidence>
<dbReference type="GO" id="GO:0000981">
    <property type="term" value="F:DNA-binding transcription factor activity, RNA polymerase II-specific"/>
    <property type="evidence" value="ECO:0007669"/>
    <property type="project" value="InterPro"/>
</dbReference>
<dbReference type="EMBL" id="HE580267">
    <property type="protein sequence ID" value="CCD22498.1"/>
    <property type="molecule type" value="Genomic_DNA"/>
</dbReference>
<organism evidence="8 9">
    <name type="scientific">Naumovozyma dairenensis (strain ATCC 10597 / BCRC 20456 / CBS 421 / NBRC 0211 / NRRL Y-12639)</name>
    <name type="common">Saccharomyces dairenensis</name>
    <dbReference type="NCBI Taxonomy" id="1071378"/>
    <lineage>
        <taxon>Eukaryota</taxon>
        <taxon>Fungi</taxon>
        <taxon>Dikarya</taxon>
        <taxon>Ascomycota</taxon>
        <taxon>Saccharomycotina</taxon>
        <taxon>Saccharomycetes</taxon>
        <taxon>Saccharomycetales</taxon>
        <taxon>Saccharomycetaceae</taxon>
        <taxon>Naumovozyma</taxon>
    </lineage>
</organism>
<dbReference type="eggNOG" id="ENOG502QV4Q">
    <property type="taxonomic scope" value="Eukaryota"/>
</dbReference>
<dbReference type="CDD" id="cd12148">
    <property type="entry name" value="fungal_TF_MHR"/>
    <property type="match status" value="1"/>
</dbReference>
<feature type="compositionally biased region" description="Polar residues" evidence="6">
    <location>
        <begin position="73"/>
        <end position="99"/>
    </location>
</feature>
<dbReference type="InterPro" id="IPR050987">
    <property type="entry name" value="AtrR-like"/>
</dbReference>
<keyword evidence="3" id="KW-0862">Zinc</keyword>
<dbReference type="GeneID" id="11493460"/>
<evidence type="ECO:0000256" key="2">
    <source>
        <dbReference type="ARBA" id="ARBA00022723"/>
    </source>
</evidence>
<evidence type="ECO:0000256" key="4">
    <source>
        <dbReference type="ARBA" id="ARBA00023125"/>
    </source>
</evidence>
<evidence type="ECO:0000313" key="9">
    <source>
        <dbReference type="Proteomes" id="UP000000689"/>
    </source>
</evidence>
<dbReference type="GO" id="GO:0006351">
    <property type="term" value="P:DNA-templated transcription"/>
    <property type="evidence" value="ECO:0007669"/>
    <property type="project" value="InterPro"/>
</dbReference>
<comment type="subcellular location">
    <subcellularLocation>
        <location evidence="1">Nucleus</location>
    </subcellularLocation>
</comment>
<evidence type="ECO:0000259" key="7">
    <source>
        <dbReference type="PROSITE" id="PS50048"/>
    </source>
</evidence>
<dbReference type="SMART" id="SM00066">
    <property type="entry name" value="GAL4"/>
    <property type="match status" value="1"/>
</dbReference>
<keyword evidence="4" id="KW-0238">DNA-binding</keyword>
<dbReference type="SMART" id="SM00906">
    <property type="entry name" value="Fungal_trans"/>
    <property type="match status" value="1"/>
</dbReference>
<keyword evidence="2" id="KW-0479">Metal-binding</keyword>
<keyword evidence="9" id="KW-1185">Reference proteome</keyword>
<gene>
    <name evidence="8" type="primary">NDAI0A03410</name>
    <name evidence="8" type="ordered locus">NDAI_0A03410</name>
</gene>
<dbReference type="SUPFAM" id="SSF57701">
    <property type="entry name" value="Zn2/Cys6 DNA-binding domain"/>
    <property type="match status" value="1"/>
</dbReference>
<dbReference type="PROSITE" id="PS50048">
    <property type="entry name" value="ZN2_CY6_FUNGAL_2"/>
    <property type="match status" value="1"/>
</dbReference>
<dbReference type="GO" id="GO:0005634">
    <property type="term" value="C:nucleus"/>
    <property type="evidence" value="ECO:0007669"/>
    <property type="project" value="UniProtKB-SubCell"/>
</dbReference>
<name>G0W3W0_NAUDC</name>
<keyword evidence="5" id="KW-0539">Nucleus</keyword>
<feature type="domain" description="Zn(2)-C6 fungal-type" evidence="7">
    <location>
        <begin position="17"/>
        <end position="46"/>
    </location>
</feature>
<dbReference type="GO" id="GO:0045944">
    <property type="term" value="P:positive regulation of transcription by RNA polymerase II"/>
    <property type="evidence" value="ECO:0007669"/>
    <property type="project" value="UniProtKB-ARBA"/>
</dbReference>
<reference evidence="8 9" key="1">
    <citation type="journal article" date="2011" name="Proc. Natl. Acad. Sci. U.S.A.">
        <title>Evolutionary erosion of yeast sex chromosomes by mating-type switching accidents.</title>
        <authorList>
            <person name="Gordon J.L."/>
            <person name="Armisen D."/>
            <person name="Proux-Wera E."/>
            <person name="Oheigeartaigh S.S."/>
            <person name="Byrne K.P."/>
            <person name="Wolfe K.H."/>
        </authorList>
    </citation>
    <scope>NUCLEOTIDE SEQUENCE [LARGE SCALE GENOMIC DNA]</scope>
    <source>
        <strain evidence="9">ATCC 10597 / BCRC 20456 / CBS 421 / NBRC 0211 / NRRL Y-12639</strain>
    </source>
</reference>
<dbReference type="Proteomes" id="UP000000689">
    <property type="component" value="Chromosome 1"/>
</dbReference>
<proteinExistence type="predicted"/>
<dbReference type="Gene3D" id="4.10.240.10">
    <property type="entry name" value="Zn(2)-C6 fungal-type DNA-binding domain"/>
    <property type="match status" value="1"/>
</dbReference>
<dbReference type="HOGENOM" id="CLU_304446_0_0_1"/>
<dbReference type="GO" id="GO:0008270">
    <property type="term" value="F:zinc ion binding"/>
    <property type="evidence" value="ECO:0007669"/>
    <property type="project" value="InterPro"/>
</dbReference>
<evidence type="ECO:0000256" key="3">
    <source>
        <dbReference type="ARBA" id="ARBA00022833"/>
    </source>
</evidence>
<feature type="compositionally biased region" description="Polar residues" evidence="6">
    <location>
        <begin position="878"/>
        <end position="915"/>
    </location>
</feature>
<feature type="region of interest" description="Disordered" evidence="6">
    <location>
        <begin position="73"/>
        <end position="105"/>
    </location>
</feature>
<protein>
    <recommendedName>
        <fullName evidence="7">Zn(2)-C6 fungal-type domain-containing protein</fullName>
    </recommendedName>
</protein>
<dbReference type="InterPro" id="IPR036864">
    <property type="entry name" value="Zn2-C6_fun-type_DNA-bd_sf"/>
</dbReference>
<dbReference type="PROSITE" id="PS00463">
    <property type="entry name" value="ZN2_CY6_FUNGAL_1"/>
    <property type="match status" value="1"/>
</dbReference>
<dbReference type="OrthoDB" id="5600212at2759"/>
<dbReference type="RefSeq" id="XP_003667741.1">
    <property type="nucleotide sequence ID" value="XM_003667693.1"/>
</dbReference>
<dbReference type="STRING" id="1071378.G0W3W0"/>
<dbReference type="PANTHER" id="PTHR46910">
    <property type="entry name" value="TRANSCRIPTION FACTOR PDR1"/>
    <property type="match status" value="1"/>
</dbReference>
<dbReference type="PANTHER" id="PTHR46910:SF3">
    <property type="entry name" value="HALOTOLERANCE PROTEIN 9-RELATED"/>
    <property type="match status" value="1"/>
</dbReference>
<evidence type="ECO:0000313" key="8">
    <source>
        <dbReference type="EMBL" id="CCD22498.1"/>
    </source>
</evidence>
<dbReference type="AlphaFoldDB" id="G0W3W0"/>
<accession>G0W3W0</accession>
<evidence type="ECO:0000256" key="1">
    <source>
        <dbReference type="ARBA" id="ARBA00004123"/>
    </source>
</evidence>
<dbReference type="Pfam" id="PF00172">
    <property type="entry name" value="Zn_clus"/>
    <property type="match status" value="1"/>
</dbReference>
<dbReference type="InterPro" id="IPR007219">
    <property type="entry name" value="XnlR_reg_dom"/>
</dbReference>
<dbReference type="OMA" id="HNISIFR"/>
<dbReference type="InterPro" id="IPR001138">
    <property type="entry name" value="Zn2Cys6_DnaBD"/>
</dbReference>
<dbReference type="GO" id="GO:0003677">
    <property type="term" value="F:DNA binding"/>
    <property type="evidence" value="ECO:0007669"/>
    <property type="project" value="UniProtKB-KW"/>
</dbReference>
<dbReference type="Pfam" id="PF04082">
    <property type="entry name" value="Fungal_trans"/>
    <property type="match status" value="1"/>
</dbReference>
<feature type="region of interest" description="Disordered" evidence="6">
    <location>
        <begin position="877"/>
        <end position="920"/>
    </location>
</feature>
<dbReference type="KEGG" id="ndi:NDAI_0A03410"/>
<sequence>MTNITYGKVKKTRSSRACENCRARKIKCSGNQPCSNCEIYNCPCAFTPIKRKNLSDKGIERIANNDHLFQENNASTTTNIRSDFESTNDANKPASSSEVSPIDSDESELMKFSVIPDNNDDYYISDLEKQKTFITFETMLQQLRSVRSSEDLVNNVKSNIQRQIQTLLDNWAPQVDFPKLDGKLNDGSTNEGNCESVETLLMKNKYRERLRLARFTVWSDRQNDKDRSGPSSFPQAAIADHRARIFCPINMSLKGIAFLLKKYILDAKDSRNVTLLKETVYFLLRLFDLSASYDKKYLTFMKDPLIFLLQKNCITLESTNPFSRNHLVARTIRSLPQLFVDTVLKRPVDDLISFIDDDSAMFKILVNLYTIHRNHLGNFLLDYDYSTPPSIQQNKEFRDHCDTEDMLAALCTNYYNALLYRTEDDDRFEYLELLSELVHQSVILQRWYYVKHLLGNAIPTAIEIGLPRWEYYVGLDENTAERRRNLWWKLYCQEKSFSFRFGTISSIDDNYMNCLLPNEFRKIGILYNKDFVANFSNIPVEAFDKMTVSSLKLYGECALLQFISVFQRKNILSDEYTSILNTGKHPLLRKKLLDKFITEFKDIYEIKEMIQTHTRRLFHIAGQSPSTAGVSKAEWKEAADFVLFQNQTISSMLGSAAQVVARLTEVQKEDPVSCQLEESSSYLYQMWNEMNSILLKLEDDYDVHNALVYYSVVAIMVVAKGFDILGTFLSLDDLIGVLRIFKRLDNISFFKNNENDSVKGTRFYEDFQKGYFTMSLISRVLFISYMDEKGIDSQYLIDLLKIKAPDIGDLPYLLLDTRSYIFEYIRQPIKKSGFNLEVREMLEHASSLKKVNNPHFELSNRKETKPDERHIDVDKVGLNQNNTDESSSKTKLSPFSPITSQLDGSGQAMDTQSGVRDSLESSFGIKENKSSLSGTLTNQDIDINWKSDLNIGTLDDFINNTDLNSLYSQLWNNDDLDVLF</sequence>